<dbReference type="AlphaFoldDB" id="A0A1Q9R3D4"/>
<dbReference type="RefSeq" id="WP_075804088.1">
    <property type="nucleotide sequence ID" value="NZ_MKZO01000026.1"/>
</dbReference>
<reference evidence="1 2" key="1">
    <citation type="submission" date="2016-10" db="EMBL/GenBank/DDBJ databases">
        <title>Genome Sequence of Pseudomonas putida GM4FR.</title>
        <authorList>
            <person name="Poehlein A."/>
            <person name="Wemheuer F."/>
            <person name="Hollensteiner J."/>
            <person name="Wemheuer B."/>
        </authorList>
    </citation>
    <scope>NUCLEOTIDE SEQUENCE [LARGE SCALE GENOMIC DNA]</scope>
    <source>
        <strain evidence="1 2">GM4FR</strain>
    </source>
</reference>
<evidence type="ECO:0000313" key="1">
    <source>
        <dbReference type="EMBL" id="OLS61909.1"/>
    </source>
</evidence>
<organism evidence="1 2">
    <name type="scientific">Pseudomonas putida</name>
    <name type="common">Arthrobacter siderocapsulatus</name>
    <dbReference type="NCBI Taxonomy" id="303"/>
    <lineage>
        <taxon>Bacteria</taxon>
        <taxon>Pseudomonadati</taxon>
        <taxon>Pseudomonadota</taxon>
        <taxon>Gammaproteobacteria</taxon>
        <taxon>Pseudomonadales</taxon>
        <taxon>Pseudomonadaceae</taxon>
        <taxon>Pseudomonas</taxon>
    </lineage>
</organism>
<protein>
    <submittedName>
        <fullName evidence="1">Uncharacterized protein</fullName>
    </submittedName>
</protein>
<evidence type="ECO:0000313" key="2">
    <source>
        <dbReference type="Proteomes" id="UP000186736"/>
    </source>
</evidence>
<comment type="caution">
    <text evidence="1">The sequence shown here is derived from an EMBL/GenBank/DDBJ whole genome shotgun (WGS) entry which is preliminary data.</text>
</comment>
<dbReference type="EMBL" id="MKZO01000026">
    <property type="protein sequence ID" value="OLS61909.1"/>
    <property type="molecule type" value="Genomic_DNA"/>
</dbReference>
<gene>
    <name evidence="1" type="ORF">PSEMO_32820</name>
</gene>
<proteinExistence type="predicted"/>
<accession>A0A1Q9R3D4</accession>
<sequence length="121" mass="13471">MSDSQRAASAKYRAKQIQVQALINPDTEKDLAAAWEYLKRQFGGSGKKALAWAVSHAKNSMDLFYVWRDGEEDSGLRIKAVTMAGALDEAAFQLGFIDYADMAQEHDWENGEGLNVKKINT</sequence>
<dbReference type="Proteomes" id="UP000186736">
    <property type="component" value="Unassembled WGS sequence"/>
</dbReference>
<dbReference type="OrthoDB" id="7023317at2"/>
<name>A0A1Q9R3D4_PSEPU</name>